<feature type="domain" description="Fe/B12 periplasmic-binding" evidence="3">
    <location>
        <begin position="22"/>
        <end position="263"/>
    </location>
</feature>
<evidence type="ECO:0000256" key="2">
    <source>
        <dbReference type="SAM" id="SignalP"/>
    </source>
</evidence>
<accession>A0ABT7SPS7</accession>
<sequence length="263" mass="29457">MVRTLCSLMLLLWLAPASAAERVISLAPSLTEIMQDLQAEHYLVGVLDAGPLAKELESVAKVGSLGQLNIERLLELQPDLLLNWPGSISPRQLQQVQQLHIPVYHAQAKTLRELARQFTEIGALVNATQRGKQLTAQAHQQLDSLEQRYQRKKPIRVFYQLWDKPMYTLGGGQIISDALSYCGAENVFAQLPVLAPQVNLETVLAAKPDLIVITHDQLRDSWPETIKTPMITVPDNGLERPSWQMFNALQKLCQAIDEAIKEK</sequence>
<keyword evidence="1 2" id="KW-0732">Signal</keyword>
<dbReference type="PROSITE" id="PS50983">
    <property type="entry name" value="FE_B12_PBP"/>
    <property type="match status" value="1"/>
</dbReference>
<dbReference type="EMBL" id="JAUCDY010000008">
    <property type="protein sequence ID" value="MDM7858190.1"/>
    <property type="molecule type" value="Genomic_DNA"/>
</dbReference>
<keyword evidence="4" id="KW-0675">Receptor</keyword>
<protein>
    <submittedName>
        <fullName evidence="4">Helical backbone metal receptor</fullName>
    </submittedName>
</protein>
<dbReference type="NCBIfam" id="NF038402">
    <property type="entry name" value="TroA_like"/>
    <property type="match status" value="1"/>
</dbReference>
<keyword evidence="5" id="KW-1185">Reference proteome</keyword>
<feature type="chain" id="PRO_5047373982" evidence="2">
    <location>
        <begin position="20"/>
        <end position="263"/>
    </location>
</feature>
<dbReference type="InterPro" id="IPR054828">
    <property type="entry name" value="Vit_B12_bind_prot"/>
</dbReference>
<dbReference type="InterPro" id="IPR050902">
    <property type="entry name" value="ABC_Transporter_SBP"/>
</dbReference>
<organism evidence="4 5">
    <name type="scientific">Thiopseudomonas acetoxidans</name>
    <dbReference type="NCBI Taxonomy" id="3041622"/>
    <lineage>
        <taxon>Bacteria</taxon>
        <taxon>Pseudomonadati</taxon>
        <taxon>Pseudomonadota</taxon>
        <taxon>Gammaproteobacteria</taxon>
        <taxon>Pseudomonadales</taxon>
        <taxon>Pseudomonadaceae</taxon>
        <taxon>Thiopseudomonas</taxon>
    </lineage>
</organism>
<dbReference type="PANTHER" id="PTHR30535:SF34">
    <property type="entry name" value="MOLYBDATE-BINDING PROTEIN MOLA"/>
    <property type="match status" value="1"/>
</dbReference>
<evidence type="ECO:0000313" key="4">
    <source>
        <dbReference type="EMBL" id="MDM7858190.1"/>
    </source>
</evidence>
<evidence type="ECO:0000259" key="3">
    <source>
        <dbReference type="PROSITE" id="PS50983"/>
    </source>
</evidence>
<proteinExistence type="predicted"/>
<dbReference type="SUPFAM" id="SSF53807">
    <property type="entry name" value="Helical backbone' metal receptor"/>
    <property type="match status" value="1"/>
</dbReference>
<dbReference type="Proteomes" id="UP001241056">
    <property type="component" value="Unassembled WGS sequence"/>
</dbReference>
<dbReference type="Gene3D" id="3.40.50.1980">
    <property type="entry name" value="Nitrogenase molybdenum iron protein domain"/>
    <property type="match status" value="2"/>
</dbReference>
<dbReference type="RefSeq" id="WP_289410854.1">
    <property type="nucleotide sequence ID" value="NZ_JAUCDY010000008.1"/>
</dbReference>
<dbReference type="InterPro" id="IPR002491">
    <property type="entry name" value="ABC_transptr_periplasmic_BD"/>
</dbReference>
<evidence type="ECO:0000256" key="1">
    <source>
        <dbReference type="ARBA" id="ARBA00022729"/>
    </source>
</evidence>
<name>A0ABT7SPS7_9GAMM</name>
<reference evidence="4 5" key="1">
    <citation type="submission" date="2023-06" db="EMBL/GenBank/DDBJ databases">
        <title>Thiopseudomonas sp. CY1220 draft genome sequence.</title>
        <authorList>
            <person name="Zhao G."/>
            <person name="An M."/>
        </authorList>
    </citation>
    <scope>NUCLEOTIDE SEQUENCE [LARGE SCALE GENOMIC DNA]</scope>
    <source>
        <strain evidence="4 5">CY1220</strain>
    </source>
</reference>
<comment type="caution">
    <text evidence="4">The sequence shown here is derived from an EMBL/GenBank/DDBJ whole genome shotgun (WGS) entry which is preliminary data.</text>
</comment>
<evidence type="ECO:0000313" key="5">
    <source>
        <dbReference type="Proteomes" id="UP001241056"/>
    </source>
</evidence>
<feature type="signal peptide" evidence="2">
    <location>
        <begin position="1"/>
        <end position="19"/>
    </location>
</feature>
<dbReference type="PANTHER" id="PTHR30535">
    <property type="entry name" value="VITAMIN B12-BINDING PROTEIN"/>
    <property type="match status" value="1"/>
</dbReference>
<dbReference type="Pfam" id="PF01497">
    <property type="entry name" value="Peripla_BP_2"/>
    <property type="match status" value="1"/>
</dbReference>
<gene>
    <name evidence="4" type="ORF">QEZ41_07850</name>
</gene>